<protein>
    <submittedName>
        <fullName evidence="1">Uncharacterized protein</fullName>
    </submittedName>
</protein>
<keyword evidence="2" id="KW-1185">Reference proteome</keyword>
<dbReference type="AlphaFoldDB" id="A0A7J7L2U7"/>
<evidence type="ECO:0000313" key="2">
    <source>
        <dbReference type="Proteomes" id="UP000541444"/>
    </source>
</evidence>
<organism evidence="1 2">
    <name type="scientific">Kingdonia uniflora</name>
    <dbReference type="NCBI Taxonomy" id="39325"/>
    <lineage>
        <taxon>Eukaryota</taxon>
        <taxon>Viridiplantae</taxon>
        <taxon>Streptophyta</taxon>
        <taxon>Embryophyta</taxon>
        <taxon>Tracheophyta</taxon>
        <taxon>Spermatophyta</taxon>
        <taxon>Magnoliopsida</taxon>
        <taxon>Ranunculales</taxon>
        <taxon>Circaeasteraceae</taxon>
        <taxon>Kingdonia</taxon>
    </lineage>
</organism>
<dbReference type="InterPro" id="IPR019141">
    <property type="entry name" value="DUF2045"/>
</dbReference>
<dbReference type="OrthoDB" id="1906921at2759"/>
<name>A0A7J7L2U7_9MAGN</name>
<evidence type="ECO:0000313" key="1">
    <source>
        <dbReference type="EMBL" id="KAF6136899.1"/>
    </source>
</evidence>
<dbReference type="Pfam" id="PF09741">
    <property type="entry name" value="DUF2045"/>
    <property type="match status" value="1"/>
</dbReference>
<dbReference type="EMBL" id="JACGCM010002668">
    <property type="protein sequence ID" value="KAF6136899.1"/>
    <property type="molecule type" value="Genomic_DNA"/>
</dbReference>
<dbReference type="PANTHER" id="PTHR21477">
    <property type="entry name" value="ZGC:172139"/>
    <property type="match status" value="1"/>
</dbReference>
<gene>
    <name evidence="1" type="ORF">GIB67_018938</name>
</gene>
<dbReference type="Proteomes" id="UP000541444">
    <property type="component" value="Unassembled WGS sequence"/>
</dbReference>
<accession>A0A7J7L2U7</accession>
<dbReference type="PANTHER" id="PTHR21477:SF13">
    <property type="entry name" value="KIAA0930"/>
    <property type="match status" value="1"/>
</dbReference>
<reference evidence="1 2" key="1">
    <citation type="journal article" date="2020" name="IScience">
        <title>Genome Sequencing of the Endangered Kingdonia uniflora (Circaeasteraceae, Ranunculales) Reveals Potential Mechanisms of Evolutionary Specialization.</title>
        <authorList>
            <person name="Sun Y."/>
            <person name="Deng T."/>
            <person name="Zhang A."/>
            <person name="Moore M.J."/>
            <person name="Landis J.B."/>
            <person name="Lin N."/>
            <person name="Zhang H."/>
            <person name="Zhang X."/>
            <person name="Huang J."/>
            <person name="Zhang X."/>
            <person name="Sun H."/>
            <person name="Wang H."/>
        </authorList>
    </citation>
    <scope>NUCLEOTIDE SEQUENCE [LARGE SCALE GENOMIC DNA]</scope>
    <source>
        <strain evidence="1">TB1705</strain>
        <tissue evidence="1">Leaf</tissue>
    </source>
</reference>
<sequence length="210" mass="23868">MRILLGFVCPGILVGSPFEYALCILSFLKAFVFDNSLYELLSMVRKYSNLLGKSIVDSEDASDTETNSVFWHKVLDLYFISGKESKGRHDDDLIFFVRKMSLHGYGFNDNIEGTSPYFVRRWASKLENVIGENSADVDWRRSFYLNLIAHTTFTVTVAICCSLISFGRNLAHEIAERDRVNSLDLERGLLNVVDKPEVLPRGSPMLCRAH</sequence>
<comment type="caution">
    <text evidence="1">The sequence shown here is derived from an EMBL/GenBank/DDBJ whole genome shotgun (WGS) entry which is preliminary data.</text>
</comment>
<proteinExistence type="predicted"/>